<evidence type="ECO:0000313" key="2">
    <source>
        <dbReference type="EMBL" id="PWN38906.1"/>
    </source>
</evidence>
<feature type="transmembrane region" description="Helical" evidence="1">
    <location>
        <begin position="528"/>
        <end position="550"/>
    </location>
</feature>
<feature type="transmembrane region" description="Helical" evidence="1">
    <location>
        <begin position="585"/>
        <end position="602"/>
    </location>
</feature>
<dbReference type="GeneID" id="37038449"/>
<evidence type="ECO:0000313" key="3">
    <source>
        <dbReference type="Proteomes" id="UP000245783"/>
    </source>
</evidence>
<evidence type="ECO:0000256" key="1">
    <source>
        <dbReference type="SAM" id="Phobius"/>
    </source>
</evidence>
<dbReference type="AlphaFoldDB" id="A0A316VMW7"/>
<organism evidence="2 3">
    <name type="scientific">Ceraceosorus guamensis</name>
    <dbReference type="NCBI Taxonomy" id="1522189"/>
    <lineage>
        <taxon>Eukaryota</taxon>
        <taxon>Fungi</taxon>
        <taxon>Dikarya</taxon>
        <taxon>Basidiomycota</taxon>
        <taxon>Ustilaginomycotina</taxon>
        <taxon>Exobasidiomycetes</taxon>
        <taxon>Ceraceosorales</taxon>
        <taxon>Ceraceosoraceae</taxon>
        <taxon>Ceraceosorus</taxon>
    </lineage>
</organism>
<dbReference type="Proteomes" id="UP000245783">
    <property type="component" value="Unassembled WGS sequence"/>
</dbReference>
<sequence>MQAHDEFCRYYHGAQAGDATAKFPDASITGLNAYQECHLKDQLSNQGYAYFKKYAEAFVFDSSTVGALIDAELRDKDLDQESAAGRSSTVGLGPTPSSSVYTDDYLLKFEIRWLSAQSKWQSFQRLRCLSLAAQLPADPVSAREIITMMQEQIDLESRIASAGDTNQFAKSEGLSSSRPKRKGLHINPNVMQWAHACRAGEERSLRASLSKWCFPHRETAEGAGAEGTSTSATQTQEAFDNEIGDRPGSQEALPLHSPPDLEVAEVAAVEGTSTSATQTQEAFDDEIADRPGLLEAPPLHSSPDLEMAEVAAVEGTSTGTQTQEAFDNELADRSGLHEEAAVEGILTSETQTQEAFDNGLADRSGLEEEAAAEGILTSGTQTQEAFDNEIVDRPGLQEGLRRRIRPLQAAQPEGSHHPGVNDLYAPSRDAFELSRQQLESDHQKAQRQRLVWMSGKRDRNRVTAVVTRCLPPQITDLFVDECNAYVRIYFAEHFASEPYPYLLDGYLKQRESLNVDQQTLKERIDPTFIGFLETTAILAWSSSSHVLWSIRWYKAGGLLGQLLYMCGGVLLATFFRFGYSRDSPAFLFTYVLGGICGVIWLVDWPRRRKASPTAPLPEGTQIADLPADLTPEDVFHHVFDPILDDDVIGNWWRDVEPGLPKQAFHNSVDAMQHKEWYERYVRYMRCLAAGVVIECNRLTRLGTSTLPELRREAAASSDEAKD</sequence>
<name>A0A316VMW7_9BASI</name>
<proteinExistence type="predicted"/>
<gene>
    <name evidence="2" type="ORF">IE81DRAFT_350657</name>
</gene>
<feature type="transmembrane region" description="Helical" evidence="1">
    <location>
        <begin position="562"/>
        <end position="579"/>
    </location>
</feature>
<reference evidence="2 3" key="1">
    <citation type="journal article" date="2018" name="Mol. Biol. Evol.">
        <title>Broad Genomic Sampling Reveals a Smut Pathogenic Ancestry of the Fungal Clade Ustilaginomycotina.</title>
        <authorList>
            <person name="Kijpornyongpan T."/>
            <person name="Mondo S.J."/>
            <person name="Barry K."/>
            <person name="Sandor L."/>
            <person name="Lee J."/>
            <person name="Lipzen A."/>
            <person name="Pangilinan J."/>
            <person name="LaButti K."/>
            <person name="Hainaut M."/>
            <person name="Henrissat B."/>
            <person name="Grigoriev I.V."/>
            <person name="Spatafora J.W."/>
            <person name="Aime M.C."/>
        </authorList>
    </citation>
    <scope>NUCLEOTIDE SEQUENCE [LARGE SCALE GENOMIC DNA]</scope>
    <source>
        <strain evidence="2 3">MCA 4658</strain>
    </source>
</reference>
<dbReference type="InParanoid" id="A0A316VMW7"/>
<dbReference type="RefSeq" id="XP_025366066.1">
    <property type="nucleotide sequence ID" value="XM_025516579.1"/>
</dbReference>
<keyword evidence="1" id="KW-1133">Transmembrane helix</keyword>
<keyword evidence="1" id="KW-0812">Transmembrane</keyword>
<keyword evidence="1" id="KW-0472">Membrane</keyword>
<dbReference type="EMBL" id="KZ819519">
    <property type="protein sequence ID" value="PWN38906.1"/>
    <property type="molecule type" value="Genomic_DNA"/>
</dbReference>
<protein>
    <submittedName>
        <fullName evidence="2">Uncharacterized protein</fullName>
    </submittedName>
</protein>
<keyword evidence="3" id="KW-1185">Reference proteome</keyword>
<accession>A0A316VMW7</accession>